<comment type="subcellular location">
    <subcellularLocation>
        <location evidence="1">Cell membrane</location>
        <topology evidence="1">Multi-pass membrane protein</topology>
    </subcellularLocation>
</comment>
<sequence length="764" mass="85466">MPPTLAAFARSWPWDPWLVIVLVITAAIYARGFWLLHRRDPTRWPLLRLVAFLAGLATLFLALASPIEPFASLLLQVHMLQHLLLMMVVAPLVWLGTPLMPLLRGLPRQLRKSWFAPLLRSRSLQSLLAAMTHPFVALPLFTAMTWLWHLPRVYDAALRAPQLHYWQHVSFLLAGLLFWYPVVRPYPARPRWSPWLLLPYLLLADIQNTVLSALLTFSDRVLYSYYNEVPRIAGITALEDQSSAGVLMWVPGSIAFLGPLFWIGLQLLFGSSQRAPVKRESHPSLRILPVEQVAPFDLLHVPVLGHFLRWRYARFTAQAAMTVLAAVVIYDGLVGPQVGAMNLAGVLPWIHWRGLLVLGLLVAGNFFCFACPFTLPRALARRWLPQGRAWPTWLRSKWLAAGLLVLFLWSYEAFSLWDSPWLTAWITVGYFVAAFTIEGFFRGGSFCKYVCPIGQFNFVQSLISPLEVRVRRADTCANCTTHDCLKGNATNTGCELQLFQPRKGGNMDCTFCLDCVQACPQQNVGILATTSVTELWSDRWRSGVGRFSQRPDLAALVLVLVFGAFANAAGMVGPVVDWQNELSSRLGQRSHWLTSTLFYSATIVALPLLAVVSASALNRLGNPLTTSRRELATRFAFAFVPLGFAMWLAHYSFHFLTSSETIVPVTQRFTSDLGFSWLGSPLWSCACCRPLTDWLLQFELLALDVGLLASLYVVWKIAGSLTNSSSSTWKIAAPWAGLVLLLFALGVWIVFQPMQMRGTLPGGG</sequence>
<dbReference type="InterPro" id="IPR052378">
    <property type="entry name" value="NosR_regulator"/>
</dbReference>
<evidence type="ECO:0000259" key="10">
    <source>
        <dbReference type="PROSITE" id="PS51379"/>
    </source>
</evidence>
<dbReference type="InterPro" id="IPR019108">
    <property type="entry name" value="Caa3_assmbl_CtaG-rel"/>
</dbReference>
<keyword evidence="5 9" id="KW-1133">Transmembrane helix</keyword>
<evidence type="ECO:0000256" key="2">
    <source>
        <dbReference type="ARBA" id="ARBA00022475"/>
    </source>
</evidence>
<feature type="transmembrane region" description="Helical" evidence="9">
    <location>
        <begin position="350"/>
        <end position="375"/>
    </location>
</feature>
<feature type="transmembrane region" description="Helical" evidence="9">
    <location>
        <begin position="596"/>
        <end position="619"/>
    </location>
</feature>
<evidence type="ECO:0000256" key="3">
    <source>
        <dbReference type="ARBA" id="ARBA00022692"/>
    </source>
</evidence>
<feature type="transmembrane region" description="Helical" evidence="9">
    <location>
        <begin position="16"/>
        <end position="34"/>
    </location>
</feature>
<dbReference type="PROSITE" id="PS00198">
    <property type="entry name" value="4FE4S_FER_1"/>
    <property type="match status" value="1"/>
</dbReference>
<dbReference type="OrthoDB" id="9771372at2"/>
<proteinExistence type="predicted"/>
<dbReference type="EMBL" id="CP036274">
    <property type="protein sequence ID" value="QDU28230.1"/>
    <property type="molecule type" value="Genomic_DNA"/>
</dbReference>
<dbReference type="KEGG" id="aagg:ETAA8_33300"/>
<feature type="transmembrane region" description="Helical" evidence="9">
    <location>
        <begin position="124"/>
        <end position="145"/>
    </location>
</feature>
<keyword evidence="3 9" id="KW-0812">Transmembrane</keyword>
<evidence type="ECO:0000256" key="1">
    <source>
        <dbReference type="ARBA" id="ARBA00004651"/>
    </source>
</evidence>
<keyword evidence="7" id="KW-0411">Iron-sulfur</keyword>
<keyword evidence="8 9" id="KW-0472">Membrane</keyword>
<dbReference type="PROSITE" id="PS51379">
    <property type="entry name" value="4FE4S_FER_2"/>
    <property type="match status" value="1"/>
</dbReference>
<evidence type="ECO:0000256" key="7">
    <source>
        <dbReference type="ARBA" id="ARBA00023014"/>
    </source>
</evidence>
<keyword evidence="12" id="KW-1185">Reference proteome</keyword>
<dbReference type="GO" id="GO:0051536">
    <property type="term" value="F:iron-sulfur cluster binding"/>
    <property type="evidence" value="ECO:0007669"/>
    <property type="project" value="UniProtKB-KW"/>
</dbReference>
<feature type="transmembrane region" description="Helical" evidence="9">
    <location>
        <begin position="195"/>
        <end position="217"/>
    </location>
</feature>
<name>A0A517YDB2_9BACT</name>
<feature type="transmembrane region" description="Helical" evidence="9">
    <location>
        <begin position="700"/>
        <end position="719"/>
    </location>
</feature>
<dbReference type="PANTHER" id="PTHR30224">
    <property type="entry name" value="ELECTRON TRANSPORT PROTEIN"/>
    <property type="match status" value="1"/>
</dbReference>
<feature type="transmembrane region" description="Helical" evidence="9">
    <location>
        <begin position="312"/>
        <end position="330"/>
    </location>
</feature>
<dbReference type="RefSeq" id="WP_145090169.1">
    <property type="nucleotide sequence ID" value="NZ_CP036274.1"/>
</dbReference>
<feature type="transmembrane region" description="Helical" evidence="9">
    <location>
        <begin position="396"/>
        <end position="416"/>
    </location>
</feature>
<organism evidence="11 12">
    <name type="scientific">Anatilimnocola aggregata</name>
    <dbReference type="NCBI Taxonomy" id="2528021"/>
    <lineage>
        <taxon>Bacteria</taxon>
        <taxon>Pseudomonadati</taxon>
        <taxon>Planctomycetota</taxon>
        <taxon>Planctomycetia</taxon>
        <taxon>Pirellulales</taxon>
        <taxon>Pirellulaceae</taxon>
        <taxon>Anatilimnocola</taxon>
    </lineage>
</organism>
<dbReference type="GO" id="GO:0005886">
    <property type="term" value="C:plasma membrane"/>
    <property type="evidence" value="ECO:0007669"/>
    <property type="project" value="UniProtKB-SubCell"/>
</dbReference>
<keyword evidence="6" id="KW-0408">Iron</keyword>
<keyword evidence="2" id="KW-1003">Cell membrane</keyword>
<feature type="transmembrane region" description="Helical" evidence="9">
    <location>
        <begin position="246"/>
        <end position="269"/>
    </location>
</feature>
<dbReference type="InterPro" id="IPR017896">
    <property type="entry name" value="4Fe4S_Fe-S-bd"/>
</dbReference>
<evidence type="ECO:0000256" key="9">
    <source>
        <dbReference type="SAM" id="Phobius"/>
    </source>
</evidence>
<feature type="transmembrane region" description="Helical" evidence="9">
    <location>
        <begin position="165"/>
        <end position="183"/>
    </location>
</feature>
<dbReference type="Pfam" id="PF09678">
    <property type="entry name" value="Caa3_CtaG"/>
    <property type="match status" value="1"/>
</dbReference>
<accession>A0A517YDB2</accession>
<feature type="domain" description="4Fe-4S ferredoxin-type" evidence="10">
    <location>
        <begin position="499"/>
        <end position="529"/>
    </location>
</feature>
<feature type="transmembrane region" description="Helical" evidence="9">
    <location>
        <begin position="553"/>
        <end position="576"/>
    </location>
</feature>
<feature type="transmembrane region" description="Helical" evidence="9">
    <location>
        <begin position="631"/>
        <end position="649"/>
    </location>
</feature>
<evidence type="ECO:0000256" key="6">
    <source>
        <dbReference type="ARBA" id="ARBA00023004"/>
    </source>
</evidence>
<gene>
    <name evidence="11" type="primary">yccM_2</name>
    <name evidence="11" type="ORF">ETAA8_33300</name>
</gene>
<dbReference type="GO" id="GO:0046872">
    <property type="term" value="F:metal ion binding"/>
    <property type="evidence" value="ECO:0007669"/>
    <property type="project" value="UniProtKB-KW"/>
</dbReference>
<evidence type="ECO:0000313" key="12">
    <source>
        <dbReference type="Proteomes" id="UP000315017"/>
    </source>
</evidence>
<dbReference type="PANTHER" id="PTHR30224:SF4">
    <property type="entry name" value="ELECTRON TRANSPORT PROTEIN YCCM-RELATED"/>
    <property type="match status" value="1"/>
</dbReference>
<feature type="transmembrane region" description="Helical" evidence="9">
    <location>
        <begin position="46"/>
        <end position="67"/>
    </location>
</feature>
<evidence type="ECO:0000256" key="4">
    <source>
        <dbReference type="ARBA" id="ARBA00022723"/>
    </source>
</evidence>
<feature type="transmembrane region" description="Helical" evidence="9">
    <location>
        <begin position="422"/>
        <end position="441"/>
    </location>
</feature>
<reference evidence="11 12" key="1">
    <citation type="submission" date="2019-02" db="EMBL/GenBank/DDBJ databases">
        <title>Deep-cultivation of Planctomycetes and their phenomic and genomic characterization uncovers novel biology.</title>
        <authorList>
            <person name="Wiegand S."/>
            <person name="Jogler M."/>
            <person name="Boedeker C."/>
            <person name="Pinto D."/>
            <person name="Vollmers J."/>
            <person name="Rivas-Marin E."/>
            <person name="Kohn T."/>
            <person name="Peeters S.H."/>
            <person name="Heuer A."/>
            <person name="Rast P."/>
            <person name="Oberbeckmann S."/>
            <person name="Bunk B."/>
            <person name="Jeske O."/>
            <person name="Meyerdierks A."/>
            <person name="Storesund J.E."/>
            <person name="Kallscheuer N."/>
            <person name="Luecker S."/>
            <person name="Lage O.M."/>
            <person name="Pohl T."/>
            <person name="Merkel B.J."/>
            <person name="Hornburger P."/>
            <person name="Mueller R.-W."/>
            <person name="Bruemmer F."/>
            <person name="Labrenz M."/>
            <person name="Spormann A.M."/>
            <person name="Op den Camp H."/>
            <person name="Overmann J."/>
            <person name="Amann R."/>
            <person name="Jetten M.S.M."/>
            <person name="Mascher T."/>
            <person name="Medema M.H."/>
            <person name="Devos D.P."/>
            <person name="Kaster A.-K."/>
            <person name="Ovreas L."/>
            <person name="Rohde M."/>
            <person name="Galperin M.Y."/>
            <person name="Jogler C."/>
        </authorList>
    </citation>
    <scope>NUCLEOTIDE SEQUENCE [LARGE SCALE GENOMIC DNA]</scope>
    <source>
        <strain evidence="11 12">ETA_A8</strain>
    </source>
</reference>
<evidence type="ECO:0000256" key="8">
    <source>
        <dbReference type="ARBA" id="ARBA00023136"/>
    </source>
</evidence>
<keyword evidence="4" id="KW-0479">Metal-binding</keyword>
<protein>
    <submittedName>
        <fullName evidence="11">Electron transport protein YccM</fullName>
    </submittedName>
</protein>
<evidence type="ECO:0000256" key="5">
    <source>
        <dbReference type="ARBA" id="ARBA00022989"/>
    </source>
</evidence>
<feature type="transmembrane region" description="Helical" evidence="9">
    <location>
        <begin position="731"/>
        <end position="751"/>
    </location>
</feature>
<dbReference type="AlphaFoldDB" id="A0A517YDB2"/>
<feature type="transmembrane region" description="Helical" evidence="9">
    <location>
        <begin position="79"/>
        <end position="103"/>
    </location>
</feature>
<evidence type="ECO:0000313" key="11">
    <source>
        <dbReference type="EMBL" id="QDU28230.1"/>
    </source>
</evidence>
<dbReference type="Proteomes" id="UP000315017">
    <property type="component" value="Chromosome"/>
</dbReference>
<dbReference type="InterPro" id="IPR017900">
    <property type="entry name" value="4Fe4S_Fe_S_CS"/>
</dbReference>